<dbReference type="EMBL" id="RDBF01000004">
    <property type="protein sequence ID" value="RLV56234.1"/>
    <property type="molecule type" value="Genomic_DNA"/>
</dbReference>
<evidence type="ECO:0000313" key="3">
    <source>
        <dbReference type="Proteomes" id="UP000282515"/>
    </source>
</evidence>
<gene>
    <name evidence="2" type="ORF">D9V41_07315</name>
</gene>
<evidence type="ECO:0000256" key="1">
    <source>
        <dbReference type="SAM" id="SignalP"/>
    </source>
</evidence>
<accession>A0A3L8PLY0</accession>
<protein>
    <recommendedName>
        <fullName evidence="4">ABC transporter</fullName>
    </recommendedName>
</protein>
<evidence type="ECO:0000313" key="2">
    <source>
        <dbReference type="EMBL" id="RLV56234.1"/>
    </source>
</evidence>
<dbReference type="AlphaFoldDB" id="A0A3L8PLY0"/>
<dbReference type="PROSITE" id="PS51257">
    <property type="entry name" value="PROKAR_LIPOPROTEIN"/>
    <property type="match status" value="1"/>
</dbReference>
<proteinExistence type="predicted"/>
<dbReference type="RefSeq" id="WP_121793893.1">
    <property type="nucleotide sequence ID" value="NZ_RDBF01000004.1"/>
</dbReference>
<dbReference type="Proteomes" id="UP000282515">
    <property type="component" value="Unassembled WGS sequence"/>
</dbReference>
<name>A0A3L8PLY0_9ACTN</name>
<keyword evidence="3" id="KW-1185">Reference proteome</keyword>
<dbReference type="SUPFAM" id="SSF75011">
    <property type="entry name" value="3-carboxy-cis,cis-mucoante lactonizing enzyme"/>
    <property type="match status" value="1"/>
</dbReference>
<sequence>MKFRTFCAGFAATLLLAACSSAGTQDQDPPSGHGHGAVSGASEEAEAQYHLVVADTESGAVAVIDLLDESVDTAEVAAPVTSLASDGRFAYLGADEQTHVLDTGVWTWPHGDHNHYYRGELTDLGAHDWGAGHTIGGFGTATAAFDDASGEVTVVDRDALEDGDVTTTTFDVGDPHHGFALGVGDRLLTTTSSGSKLPDGLQWRDHDGEVVEELDVPCADLHGAARVRAVAVVACDGGALVVDADGTALVPYPDGTPPDDRAWSFAQRPHSTELAALRGEAGAWHFDLNARTWTSLDAPNTVATVALGTGLGVLTLDASGTLRHLDATGAVVAEAPLVDKVDPENPPTIVADAARAYVNDADAGVVHEIDYADALRVSRTIDTDGVTPTFLVETGW</sequence>
<dbReference type="OrthoDB" id="60524at2"/>
<comment type="caution">
    <text evidence="2">The sequence shown here is derived from an EMBL/GenBank/DDBJ whole genome shotgun (WGS) entry which is preliminary data.</text>
</comment>
<evidence type="ECO:0008006" key="4">
    <source>
        <dbReference type="Google" id="ProtNLM"/>
    </source>
</evidence>
<reference evidence="2 3" key="1">
    <citation type="submission" date="2018-10" db="EMBL/GenBank/DDBJ databases">
        <title>Aeromicrobium sp. 9W16Y-2 whole genome shotgun sequence.</title>
        <authorList>
            <person name="Li F."/>
        </authorList>
    </citation>
    <scope>NUCLEOTIDE SEQUENCE [LARGE SCALE GENOMIC DNA]</scope>
    <source>
        <strain evidence="2 3">9W16Y-2</strain>
    </source>
</reference>
<keyword evidence="1" id="KW-0732">Signal</keyword>
<feature type="chain" id="PRO_5018288252" description="ABC transporter" evidence="1">
    <location>
        <begin position="23"/>
        <end position="396"/>
    </location>
</feature>
<organism evidence="2 3">
    <name type="scientific">Aeromicrobium phragmitis</name>
    <dbReference type="NCBI Taxonomy" id="2478914"/>
    <lineage>
        <taxon>Bacteria</taxon>
        <taxon>Bacillati</taxon>
        <taxon>Actinomycetota</taxon>
        <taxon>Actinomycetes</taxon>
        <taxon>Propionibacteriales</taxon>
        <taxon>Nocardioidaceae</taxon>
        <taxon>Aeromicrobium</taxon>
    </lineage>
</organism>
<feature type="signal peptide" evidence="1">
    <location>
        <begin position="1"/>
        <end position="22"/>
    </location>
</feature>